<keyword evidence="3" id="KW-0614">Plasmid</keyword>
<gene>
    <name evidence="3" type="ORF">DV707_18205</name>
    <name evidence="4" type="ORF">SAMN04488133_3356</name>
</gene>
<dbReference type="SUPFAM" id="SSF52833">
    <property type="entry name" value="Thioredoxin-like"/>
    <property type="match status" value="1"/>
</dbReference>
<dbReference type="EMBL" id="FNVN01000007">
    <property type="protein sequence ID" value="SEG70836.1"/>
    <property type="molecule type" value="Genomic_DNA"/>
</dbReference>
<dbReference type="PROSITE" id="PS51352">
    <property type="entry name" value="THIOREDOXIN_2"/>
    <property type="match status" value="1"/>
</dbReference>
<dbReference type="InterPro" id="IPR050455">
    <property type="entry name" value="Tpx_Peroxidase_subfamily"/>
</dbReference>
<dbReference type="GO" id="GO:0016491">
    <property type="term" value="F:oxidoreductase activity"/>
    <property type="evidence" value="ECO:0007669"/>
    <property type="project" value="InterPro"/>
</dbReference>
<dbReference type="GeneID" id="39860063"/>
<dbReference type="CDD" id="cd03018">
    <property type="entry name" value="PRX_AhpE_like"/>
    <property type="match status" value="1"/>
</dbReference>
<proteinExistence type="predicted"/>
<dbReference type="InterPro" id="IPR013766">
    <property type="entry name" value="Thioredoxin_domain"/>
</dbReference>
<dbReference type="InterPro" id="IPR000866">
    <property type="entry name" value="AhpC/TSA"/>
</dbReference>
<evidence type="ECO:0000313" key="6">
    <source>
        <dbReference type="Proteomes" id="UP000296733"/>
    </source>
</evidence>
<geneLocation type="plasmid" evidence="3">
    <name>unnamed3</name>
</geneLocation>
<evidence type="ECO:0000313" key="4">
    <source>
        <dbReference type="EMBL" id="SEG70836.1"/>
    </source>
</evidence>
<reference evidence="3 6" key="2">
    <citation type="journal article" date="2019" name="Nat. Commun.">
        <title>A new type of DNA phosphorothioation-based antiviral system in archaea.</title>
        <authorList>
            <person name="Xiong L."/>
            <person name="Liu S."/>
            <person name="Chen S."/>
            <person name="Xiao Y."/>
            <person name="Zhu B."/>
            <person name="Gao Y."/>
            <person name="Zhang Y."/>
            <person name="Chen B."/>
            <person name="Luo J."/>
            <person name="Deng Z."/>
            <person name="Chen X."/>
            <person name="Wang L."/>
            <person name="Chen S."/>
        </authorList>
    </citation>
    <scope>NUCLEOTIDE SEQUENCE [LARGE SCALE GENOMIC DNA]</scope>
    <source>
        <strain evidence="3 6">CGMCC 1.10331</strain>
        <plasmid evidence="3 6">unnamed3</plasmid>
    </source>
</reference>
<evidence type="ECO:0000256" key="1">
    <source>
        <dbReference type="ARBA" id="ARBA00023284"/>
    </source>
</evidence>
<keyword evidence="5" id="KW-1185">Reference proteome</keyword>
<dbReference type="GO" id="GO:0016209">
    <property type="term" value="F:antioxidant activity"/>
    <property type="evidence" value="ECO:0007669"/>
    <property type="project" value="InterPro"/>
</dbReference>
<dbReference type="InterPro" id="IPR036249">
    <property type="entry name" value="Thioredoxin-like_sf"/>
</dbReference>
<dbReference type="PANTHER" id="PTHR43110">
    <property type="entry name" value="THIOL PEROXIDASE"/>
    <property type="match status" value="1"/>
</dbReference>
<dbReference type="Pfam" id="PF00578">
    <property type="entry name" value="AhpC-TSA"/>
    <property type="match status" value="1"/>
</dbReference>
<dbReference type="OrthoDB" id="165617at2157"/>
<name>A0A1H6CER6_9EURY</name>
<dbReference type="Gene3D" id="3.40.30.10">
    <property type="entry name" value="Glutaredoxin"/>
    <property type="match status" value="1"/>
</dbReference>
<evidence type="ECO:0000313" key="3">
    <source>
        <dbReference type="EMBL" id="QCC49660.1"/>
    </source>
</evidence>
<dbReference type="Proteomes" id="UP000296733">
    <property type="component" value="Plasmid unnamed3"/>
</dbReference>
<accession>A0A1H6CER6</accession>
<dbReference type="RefSeq" id="WP_089649945.1">
    <property type="nucleotide sequence ID" value="NZ_CP031314.1"/>
</dbReference>
<reference evidence="4 5" key="1">
    <citation type="submission" date="2016-10" db="EMBL/GenBank/DDBJ databases">
        <authorList>
            <person name="de Groot N.N."/>
        </authorList>
    </citation>
    <scope>NUCLEOTIDE SEQUENCE [LARGE SCALE GENOMIC DNA]</scope>
    <source>
        <strain evidence="4 5">CGMCC 1.10331</strain>
    </source>
</reference>
<evidence type="ECO:0000259" key="2">
    <source>
        <dbReference type="PROSITE" id="PS51352"/>
    </source>
</evidence>
<dbReference type="PANTHER" id="PTHR43110:SF1">
    <property type="entry name" value="THIOL PEROXIDASE"/>
    <property type="match status" value="1"/>
</dbReference>
<keyword evidence="1" id="KW-0676">Redox-active center</keyword>
<protein>
    <submittedName>
        <fullName evidence="4">Peroxiredoxin</fullName>
    </submittedName>
</protein>
<dbReference type="EMBL" id="CP031314">
    <property type="protein sequence ID" value="QCC49660.1"/>
    <property type="molecule type" value="Genomic_DNA"/>
</dbReference>
<organism evidence="4 5">
    <name type="scientific">Halobellus limi</name>
    <dbReference type="NCBI Taxonomy" id="699433"/>
    <lineage>
        <taxon>Archaea</taxon>
        <taxon>Methanobacteriati</taxon>
        <taxon>Methanobacteriota</taxon>
        <taxon>Stenosarchaea group</taxon>
        <taxon>Halobacteria</taxon>
        <taxon>Halobacteriales</taxon>
        <taxon>Haloferacaceae</taxon>
        <taxon>Halobellus</taxon>
    </lineage>
</organism>
<dbReference type="AlphaFoldDB" id="A0A1H6CER6"/>
<dbReference type="KEGG" id="hlm:DV707_18205"/>
<sequence>MINEGASAPSFTLPGLRDGEQTGYCLDESTANDRAALLVFYPFDFSPICTNELCAIRDAEWFQLTPALDVWAISGDSVYAHRAFAEEYGLNFPLLSDSSGRVAESYDICYDEWENHERVPQRAVFLIDSEQTIRYAWATEDALEKPDFFPVKDALDTLEAERDEFGPEDVELVVEYNEEPESLT</sequence>
<feature type="domain" description="Thioredoxin" evidence="2">
    <location>
        <begin position="2"/>
        <end position="160"/>
    </location>
</feature>
<evidence type="ECO:0000313" key="5">
    <source>
        <dbReference type="Proteomes" id="UP000236740"/>
    </source>
</evidence>
<dbReference type="Proteomes" id="UP000236740">
    <property type="component" value="Unassembled WGS sequence"/>
</dbReference>